<dbReference type="HOGENOM" id="CLU_1979810_0_0_0"/>
<dbReference type="EnsemblBacteria" id="CAD75484">
    <property type="protein sequence ID" value="CAD75484"/>
    <property type="gene ID" value="RB7638"/>
</dbReference>
<evidence type="ECO:0000313" key="1">
    <source>
        <dbReference type="EMBL" id="CAD75484.1"/>
    </source>
</evidence>
<name>Q7UND5_RHOBA</name>
<protein>
    <submittedName>
        <fullName evidence="1">Uncharacterized protein</fullName>
    </submittedName>
</protein>
<dbReference type="InParanoid" id="Q7UND5"/>
<sequence>MMSIVTQVGPAQQATNKPRATARIVRSCIQRILRTACVGLTKTFSQRGVVCVANRGWCPQTTNLQLAFETSSSLRFTIATILNSSRKRTDRNRLEFIGSMNDFAMLNHRETRHWRQKQRETDQRET</sequence>
<organism evidence="1 2">
    <name type="scientific">Rhodopirellula baltica (strain DSM 10527 / NCIMB 13988 / SH1)</name>
    <dbReference type="NCBI Taxonomy" id="243090"/>
    <lineage>
        <taxon>Bacteria</taxon>
        <taxon>Pseudomonadati</taxon>
        <taxon>Planctomycetota</taxon>
        <taxon>Planctomycetia</taxon>
        <taxon>Pirellulales</taxon>
        <taxon>Pirellulaceae</taxon>
        <taxon>Rhodopirellula</taxon>
    </lineage>
</organism>
<accession>Q7UND5</accession>
<evidence type="ECO:0000313" key="2">
    <source>
        <dbReference type="Proteomes" id="UP000001025"/>
    </source>
</evidence>
<dbReference type="EMBL" id="BX294146">
    <property type="protein sequence ID" value="CAD75484.1"/>
    <property type="molecule type" value="Genomic_DNA"/>
</dbReference>
<reference evidence="1 2" key="1">
    <citation type="journal article" date="2003" name="Proc. Natl. Acad. Sci. U.S.A.">
        <title>Complete genome sequence of the marine planctomycete Pirellula sp. strain 1.</title>
        <authorList>
            <person name="Gloeckner F.O."/>
            <person name="Kube M."/>
            <person name="Bauer M."/>
            <person name="Teeling H."/>
            <person name="Lombardot T."/>
            <person name="Ludwig W."/>
            <person name="Gade D."/>
            <person name="Beck A."/>
            <person name="Borzym K."/>
            <person name="Heitmann K."/>
            <person name="Rabus R."/>
            <person name="Schlesner H."/>
            <person name="Amann R."/>
            <person name="Reinhardt R."/>
        </authorList>
    </citation>
    <scope>NUCLEOTIDE SEQUENCE [LARGE SCALE GENOMIC DNA]</scope>
    <source>
        <strain evidence="2">DSM 10527 / NCIMB 13988 / SH1</strain>
    </source>
</reference>
<dbReference type="KEGG" id="rba:RB7638"/>
<gene>
    <name evidence="1" type="ordered locus">RB7638</name>
</gene>
<dbReference type="AlphaFoldDB" id="Q7UND5"/>
<dbReference type="Proteomes" id="UP000001025">
    <property type="component" value="Chromosome"/>
</dbReference>
<keyword evidence="2" id="KW-1185">Reference proteome</keyword>
<proteinExistence type="predicted"/>